<dbReference type="AlphaFoldDB" id="A0A3E0KWS4"/>
<dbReference type="PANTHER" id="PTHR34580:SF9">
    <property type="entry name" value="SLL5097 PROTEIN"/>
    <property type="match status" value="1"/>
</dbReference>
<evidence type="ECO:0000259" key="1">
    <source>
        <dbReference type="Pfam" id="PF13280"/>
    </source>
</evidence>
<reference evidence="3 4" key="1">
    <citation type="submission" date="2017-10" db="EMBL/GenBank/DDBJ databases">
        <title>A large-scale comparative metagenomic study reveals the eutrophication-driven functional interactions in six Microcystis-epibionts communities.</title>
        <authorList>
            <person name="Li Q."/>
            <person name="Lin F."/>
        </authorList>
    </citation>
    <scope>NUCLEOTIDE SEQUENCE [LARGE SCALE GENOMIC DNA]</scope>
    <source>
        <strain evidence="3">TF09</strain>
    </source>
</reference>
<name>A0A3E0KWS4_9CHRO</name>
<organism evidence="3 4">
    <name type="scientific">Microcystis flos-aquae TF09</name>
    <dbReference type="NCBI Taxonomy" id="2060473"/>
    <lineage>
        <taxon>Bacteria</taxon>
        <taxon>Bacillati</taxon>
        <taxon>Cyanobacteriota</taxon>
        <taxon>Cyanophyceae</taxon>
        <taxon>Oscillatoriophycideae</taxon>
        <taxon>Chroococcales</taxon>
        <taxon>Microcystaceae</taxon>
        <taxon>Microcystis</taxon>
    </lineage>
</organism>
<gene>
    <name evidence="3" type="ORF">DWQ54_20555</name>
</gene>
<dbReference type="Pfam" id="PF13280">
    <property type="entry name" value="WYL"/>
    <property type="match status" value="1"/>
</dbReference>
<protein>
    <submittedName>
        <fullName evidence="3">WYL domain-containing protein</fullName>
    </submittedName>
</protein>
<dbReference type="Pfam" id="PF25583">
    <property type="entry name" value="WCX"/>
    <property type="match status" value="1"/>
</dbReference>
<proteinExistence type="predicted"/>
<comment type="caution">
    <text evidence="3">The sequence shown here is derived from an EMBL/GenBank/DDBJ whole genome shotgun (WGS) entry which is preliminary data.</text>
</comment>
<evidence type="ECO:0000313" key="3">
    <source>
        <dbReference type="EMBL" id="REJ39730.1"/>
    </source>
</evidence>
<feature type="domain" description="WCX" evidence="2">
    <location>
        <begin position="245"/>
        <end position="320"/>
    </location>
</feature>
<dbReference type="InterPro" id="IPR051534">
    <property type="entry name" value="CBASS_pafABC_assoc_protein"/>
</dbReference>
<dbReference type="InterPro" id="IPR057727">
    <property type="entry name" value="WCX_dom"/>
</dbReference>
<dbReference type="PROSITE" id="PS52050">
    <property type="entry name" value="WYL"/>
    <property type="match status" value="1"/>
</dbReference>
<evidence type="ECO:0000313" key="4">
    <source>
        <dbReference type="Proteomes" id="UP000256873"/>
    </source>
</evidence>
<accession>A0A3E0KWS4</accession>
<dbReference type="InterPro" id="IPR036390">
    <property type="entry name" value="WH_DNA-bd_sf"/>
</dbReference>
<dbReference type="InterPro" id="IPR026881">
    <property type="entry name" value="WYL_dom"/>
</dbReference>
<sequence>MSMSRRLERLLTIDQLLRSGKRITQGILTEHLEVKERTVRNDLHFLRDRYFAPLEYDQSGKRWYYTDPNWRLPSISLSQGELFALTLGAKMLESYAGSAYEKELRSSIERLSERLPEQTWVNLQRLADERIIFRPGAEMLNLSPEIWQQLLDAFNTSRRIWIRYYAATRNEESDRVVDPYFLDIYRGSNPYLIGFCHKRQAIRDFRIDRIKNLRILDETFEKDSSFNAKAYLEKRFQNEGGDKLFSVTIWFNPSSAPFIKERRWHTSQKLVEHPDGSLTLHLVVEGLNDLKRWVLGYGKGAIVKEPQELVQLIKREVEEMSQHYKLSTTES</sequence>
<dbReference type="SUPFAM" id="SSF46785">
    <property type="entry name" value="Winged helix' DNA-binding domain"/>
    <property type="match status" value="1"/>
</dbReference>
<dbReference type="Proteomes" id="UP000256873">
    <property type="component" value="Unassembled WGS sequence"/>
</dbReference>
<dbReference type="EMBL" id="QQWC01000006">
    <property type="protein sequence ID" value="REJ39730.1"/>
    <property type="molecule type" value="Genomic_DNA"/>
</dbReference>
<dbReference type="PANTHER" id="PTHR34580">
    <property type="match status" value="1"/>
</dbReference>
<evidence type="ECO:0000259" key="2">
    <source>
        <dbReference type="Pfam" id="PF25583"/>
    </source>
</evidence>
<feature type="domain" description="WYL" evidence="1">
    <location>
        <begin position="146"/>
        <end position="215"/>
    </location>
</feature>